<accession>A0A061QY97</accession>
<gene>
    <name evidence="1" type="ORF">TSPGSL018_17811</name>
</gene>
<organism evidence="1">
    <name type="scientific">Tetraselmis sp. GSL018</name>
    <dbReference type="NCBI Taxonomy" id="582737"/>
    <lineage>
        <taxon>Eukaryota</taxon>
        <taxon>Viridiplantae</taxon>
        <taxon>Chlorophyta</taxon>
        <taxon>core chlorophytes</taxon>
        <taxon>Chlorodendrophyceae</taxon>
        <taxon>Chlorodendrales</taxon>
        <taxon>Chlorodendraceae</taxon>
        <taxon>Tetraselmis</taxon>
    </lineage>
</organism>
<name>A0A061QY97_9CHLO</name>
<feature type="non-terminal residue" evidence="1">
    <location>
        <position position="1"/>
    </location>
</feature>
<dbReference type="EMBL" id="GBEZ01022150">
    <property type="protein sequence ID" value="JAC64668.1"/>
    <property type="molecule type" value="Transcribed_RNA"/>
</dbReference>
<dbReference type="AlphaFoldDB" id="A0A061QY97"/>
<protein>
    <submittedName>
        <fullName evidence="1">Uncharacterized protein</fullName>
    </submittedName>
</protein>
<proteinExistence type="predicted"/>
<sequence>LRRAAPKNKHLQQIFRVKTVYPKYFPQIILVIFWKSTKPSEAQLPLFGRSAE</sequence>
<reference evidence="1" key="1">
    <citation type="submission" date="2014-05" db="EMBL/GenBank/DDBJ databases">
        <title>The transcriptome of the halophilic microalga Tetraselmis sp. GSL018 isolated from the Great Salt Lake, Utah.</title>
        <authorList>
            <person name="Jinkerson R.E."/>
            <person name="D'Adamo S."/>
            <person name="Posewitz M.C."/>
        </authorList>
    </citation>
    <scope>NUCLEOTIDE SEQUENCE</scope>
    <source>
        <strain evidence="1">GSL018</strain>
    </source>
</reference>
<evidence type="ECO:0000313" key="1">
    <source>
        <dbReference type="EMBL" id="JAC64668.1"/>
    </source>
</evidence>